<sequence length="299" mass="32043">MTVSDSALPEWLIIVAWISLALGILCSLLIAADIARRPQPMKVMNVVWPICALFGSLLWLAGYLWWGRADLPDKHAGTSAVDRTHAGAEAVPATTSKPMDRMTSMDGTKTMPGMDMKDMPGMGKPALGLSGKPHSMPVSVFCGTSHCGAGCSLADLIVEWTLFALPSFAVVGGLHWLFPDSISHGALYAGWVIAYFVALATGITFQYFAIAPMNPQRSRPGNIGAAAKADVLSLSAWQIGMYGVMAIAQLVVFPAWFGGQVSVGTPVFWLTMQLAMLAGFCTAYPVNWWLISSGVKERM</sequence>
<evidence type="ECO:0000259" key="2">
    <source>
        <dbReference type="Pfam" id="PF14342"/>
    </source>
</evidence>
<keyword evidence="4" id="KW-1185">Reference proteome</keyword>
<feature type="transmembrane region" description="Helical" evidence="1">
    <location>
        <begin position="231"/>
        <end position="256"/>
    </location>
</feature>
<evidence type="ECO:0000313" key="3">
    <source>
        <dbReference type="EMBL" id="GAA3953114.1"/>
    </source>
</evidence>
<evidence type="ECO:0000313" key="4">
    <source>
        <dbReference type="Proteomes" id="UP001418444"/>
    </source>
</evidence>
<proteinExistence type="predicted"/>
<feature type="transmembrane region" description="Helical" evidence="1">
    <location>
        <begin position="186"/>
        <end position="210"/>
    </location>
</feature>
<feature type="domain" description="DUF4396" evidence="2">
    <location>
        <begin position="140"/>
        <end position="296"/>
    </location>
</feature>
<gene>
    <name evidence="3" type="ORF">GCM10022231_09130</name>
</gene>
<dbReference type="Pfam" id="PF14342">
    <property type="entry name" value="DUF4396"/>
    <property type="match status" value="1"/>
</dbReference>
<feature type="transmembrane region" description="Helical" evidence="1">
    <location>
        <begin position="268"/>
        <end position="291"/>
    </location>
</feature>
<keyword evidence="1" id="KW-0472">Membrane</keyword>
<reference evidence="4" key="1">
    <citation type="journal article" date="2019" name="Int. J. Syst. Evol. Microbiol.">
        <title>The Global Catalogue of Microorganisms (GCM) 10K type strain sequencing project: providing services to taxonomists for standard genome sequencing and annotation.</title>
        <authorList>
            <consortium name="The Broad Institute Genomics Platform"/>
            <consortium name="The Broad Institute Genome Sequencing Center for Infectious Disease"/>
            <person name="Wu L."/>
            <person name="Ma J."/>
        </authorList>
    </citation>
    <scope>NUCLEOTIDE SEQUENCE [LARGE SCALE GENOMIC DNA]</scope>
    <source>
        <strain evidence="4">JCM 16923</strain>
    </source>
</reference>
<accession>A0ABP7NU37</accession>
<dbReference type="EMBL" id="BAAAZW010000002">
    <property type="protein sequence ID" value="GAA3953114.1"/>
    <property type="molecule type" value="Genomic_DNA"/>
</dbReference>
<protein>
    <submittedName>
        <fullName evidence="3">DUF4396 domain-containing protein</fullName>
    </submittedName>
</protein>
<dbReference type="RefSeq" id="WP_344781055.1">
    <property type="nucleotide sequence ID" value="NZ_BAAAZW010000002.1"/>
</dbReference>
<evidence type="ECO:0000256" key="1">
    <source>
        <dbReference type="SAM" id="Phobius"/>
    </source>
</evidence>
<keyword evidence="1" id="KW-1133">Transmembrane helix</keyword>
<feature type="transmembrane region" description="Helical" evidence="1">
    <location>
        <begin position="12"/>
        <end position="34"/>
    </location>
</feature>
<feature type="transmembrane region" description="Helical" evidence="1">
    <location>
        <begin position="46"/>
        <end position="66"/>
    </location>
</feature>
<keyword evidence="1" id="KW-0812">Transmembrane</keyword>
<organism evidence="3 4">
    <name type="scientific">Gordonia caeni</name>
    <dbReference type="NCBI Taxonomy" id="1007097"/>
    <lineage>
        <taxon>Bacteria</taxon>
        <taxon>Bacillati</taxon>
        <taxon>Actinomycetota</taxon>
        <taxon>Actinomycetes</taxon>
        <taxon>Mycobacteriales</taxon>
        <taxon>Gordoniaceae</taxon>
        <taxon>Gordonia</taxon>
    </lineage>
</organism>
<name>A0ABP7NU37_9ACTN</name>
<comment type="caution">
    <text evidence="3">The sequence shown here is derived from an EMBL/GenBank/DDBJ whole genome shotgun (WGS) entry which is preliminary data.</text>
</comment>
<dbReference type="Proteomes" id="UP001418444">
    <property type="component" value="Unassembled WGS sequence"/>
</dbReference>
<dbReference type="InterPro" id="IPR025509">
    <property type="entry name" value="DUF4396"/>
</dbReference>